<evidence type="ECO:0000313" key="1">
    <source>
        <dbReference type="EMBL" id="PWN52373.1"/>
    </source>
</evidence>
<proteinExistence type="predicted"/>
<keyword evidence="2" id="KW-1185">Reference proteome</keyword>
<name>A0ACD0P2K4_9BASI</name>
<protein>
    <submittedName>
        <fullName evidence="1">Uncharacterized protein</fullName>
    </submittedName>
</protein>
<accession>A0ACD0P2K4</accession>
<dbReference type="Proteomes" id="UP000245626">
    <property type="component" value="Unassembled WGS sequence"/>
</dbReference>
<gene>
    <name evidence="1" type="ORF">IE53DRAFT_288100</name>
</gene>
<organism evidence="1 2">
    <name type="scientific">Violaceomyces palustris</name>
    <dbReference type="NCBI Taxonomy" id="1673888"/>
    <lineage>
        <taxon>Eukaryota</taxon>
        <taxon>Fungi</taxon>
        <taxon>Dikarya</taxon>
        <taxon>Basidiomycota</taxon>
        <taxon>Ustilaginomycotina</taxon>
        <taxon>Ustilaginomycetes</taxon>
        <taxon>Violaceomycetales</taxon>
        <taxon>Violaceomycetaceae</taxon>
        <taxon>Violaceomyces</taxon>
    </lineage>
</organism>
<sequence length="130" mass="14125">MASIEPGEPGRRGIAECQRSRGLASPKFTARTKIERFNDLFFFRKERDGGSKTLNQNGGGGGAEVWLSSHYRLSFFHTTLARTGTVSVLNTRKGPGALLGSDVYNIHAQHACSGDRSHEGFKSGRAIGRT</sequence>
<reference evidence="1 2" key="1">
    <citation type="journal article" date="2018" name="Mol. Biol. Evol.">
        <title>Broad Genomic Sampling Reveals a Smut Pathogenic Ancestry of the Fungal Clade Ustilaginomycotina.</title>
        <authorList>
            <person name="Kijpornyongpan T."/>
            <person name="Mondo S.J."/>
            <person name="Barry K."/>
            <person name="Sandor L."/>
            <person name="Lee J."/>
            <person name="Lipzen A."/>
            <person name="Pangilinan J."/>
            <person name="LaButti K."/>
            <person name="Hainaut M."/>
            <person name="Henrissat B."/>
            <person name="Grigoriev I.V."/>
            <person name="Spatafora J.W."/>
            <person name="Aime M.C."/>
        </authorList>
    </citation>
    <scope>NUCLEOTIDE SEQUENCE [LARGE SCALE GENOMIC DNA]</scope>
    <source>
        <strain evidence="1 2">SA 807</strain>
    </source>
</reference>
<evidence type="ECO:0000313" key="2">
    <source>
        <dbReference type="Proteomes" id="UP000245626"/>
    </source>
</evidence>
<dbReference type="EMBL" id="KZ819781">
    <property type="protein sequence ID" value="PWN52373.1"/>
    <property type="molecule type" value="Genomic_DNA"/>
</dbReference>